<organism evidence="2 3">
    <name type="scientific">Rhizoctonia solani</name>
    <dbReference type="NCBI Taxonomy" id="456999"/>
    <lineage>
        <taxon>Eukaryota</taxon>
        <taxon>Fungi</taxon>
        <taxon>Dikarya</taxon>
        <taxon>Basidiomycota</taxon>
        <taxon>Agaricomycotina</taxon>
        <taxon>Agaricomycetes</taxon>
        <taxon>Cantharellales</taxon>
        <taxon>Ceratobasidiaceae</taxon>
        <taxon>Rhizoctonia</taxon>
    </lineage>
</organism>
<dbReference type="PROSITE" id="PS51257">
    <property type="entry name" value="PROKAR_LIPOPROTEIN"/>
    <property type="match status" value="1"/>
</dbReference>
<evidence type="ECO:0000313" key="3">
    <source>
        <dbReference type="Proteomes" id="UP000602905"/>
    </source>
</evidence>
<dbReference type="Proteomes" id="UP000602905">
    <property type="component" value="Unassembled WGS sequence"/>
</dbReference>
<feature type="non-terminal residue" evidence="2">
    <location>
        <position position="120"/>
    </location>
</feature>
<accession>A0A8H7HN16</accession>
<keyword evidence="1" id="KW-0732">Signal</keyword>
<feature type="signal peptide" evidence="1">
    <location>
        <begin position="1"/>
        <end position="18"/>
    </location>
</feature>
<dbReference type="EMBL" id="JACYCD010000377">
    <property type="protein sequence ID" value="KAF8695443.1"/>
    <property type="molecule type" value="Genomic_DNA"/>
</dbReference>
<name>A0A8H7HN16_9AGAM</name>
<protein>
    <submittedName>
        <fullName evidence="2">Uncharacterized protein</fullName>
    </submittedName>
</protein>
<gene>
    <name evidence="2" type="ORF">RHS03_08061</name>
</gene>
<sequence length="120" mass="13103">MKLLTVSWMFAGAACVFGAPVSFGEVESRHENKERHANIQYIGNESITIGTRDVSLGVTGNFKVPQPYPVEKIVYKDRPVPVPVPVEKIVENIVYKDRQVPVPTPVEVIVEGGAAVQSAD</sequence>
<proteinExistence type="predicted"/>
<evidence type="ECO:0000256" key="1">
    <source>
        <dbReference type="SAM" id="SignalP"/>
    </source>
</evidence>
<comment type="caution">
    <text evidence="2">The sequence shown here is derived from an EMBL/GenBank/DDBJ whole genome shotgun (WGS) entry which is preliminary data.</text>
</comment>
<dbReference type="AlphaFoldDB" id="A0A8H7HN16"/>
<evidence type="ECO:0000313" key="2">
    <source>
        <dbReference type="EMBL" id="KAF8695443.1"/>
    </source>
</evidence>
<feature type="chain" id="PRO_5034339953" evidence="1">
    <location>
        <begin position="19"/>
        <end position="120"/>
    </location>
</feature>
<reference evidence="2" key="1">
    <citation type="submission" date="2020-09" db="EMBL/GenBank/DDBJ databases">
        <title>Comparative genome analyses of four rice-infecting Rhizoctonia solani isolates reveal extensive enrichment of homogalacturonan modification genes.</title>
        <authorList>
            <person name="Lee D.-Y."/>
            <person name="Jeon J."/>
            <person name="Kim K.-T."/>
            <person name="Cheong K."/>
            <person name="Song H."/>
            <person name="Choi G."/>
            <person name="Ko J."/>
            <person name="Opiyo S.O."/>
            <person name="Zuo S."/>
            <person name="Madhav S."/>
            <person name="Lee Y.-H."/>
            <person name="Wang G.-L."/>
        </authorList>
    </citation>
    <scope>NUCLEOTIDE SEQUENCE</scope>
    <source>
        <strain evidence="2">AG1-IA WGL</strain>
    </source>
</reference>